<gene>
    <name evidence="2" type="ORF">ZIOFF_006943</name>
</gene>
<dbReference type="Proteomes" id="UP000734854">
    <property type="component" value="Unassembled WGS sequence"/>
</dbReference>
<organism evidence="2 3">
    <name type="scientific">Zingiber officinale</name>
    <name type="common">Ginger</name>
    <name type="synonym">Amomum zingiber</name>
    <dbReference type="NCBI Taxonomy" id="94328"/>
    <lineage>
        <taxon>Eukaryota</taxon>
        <taxon>Viridiplantae</taxon>
        <taxon>Streptophyta</taxon>
        <taxon>Embryophyta</taxon>
        <taxon>Tracheophyta</taxon>
        <taxon>Spermatophyta</taxon>
        <taxon>Magnoliopsida</taxon>
        <taxon>Liliopsida</taxon>
        <taxon>Zingiberales</taxon>
        <taxon>Zingiberaceae</taxon>
        <taxon>Zingiber</taxon>
    </lineage>
</organism>
<reference evidence="2 3" key="1">
    <citation type="submission" date="2020-08" db="EMBL/GenBank/DDBJ databases">
        <title>Plant Genome Project.</title>
        <authorList>
            <person name="Zhang R.-G."/>
        </authorList>
    </citation>
    <scope>NUCLEOTIDE SEQUENCE [LARGE SCALE GENOMIC DNA]</scope>
    <source>
        <tissue evidence="2">Rhizome</tissue>
    </source>
</reference>
<feature type="compositionally biased region" description="Pro residues" evidence="1">
    <location>
        <begin position="1"/>
        <end position="13"/>
    </location>
</feature>
<feature type="region of interest" description="Disordered" evidence="1">
    <location>
        <begin position="1"/>
        <end position="48"/>
    </location>
</feature>
<evidence type="ECO:0000313" key="3">
    <source>
        <dbReference type="Proteomes" id="UP000734854"/>
    </source>
</evidence>
<evidence type="ECO:0000313" key="2">
    <source>
        <dbReference type="EMBL" id="KAG6533082.1"/>
    </source>
</evidence>
<proteinExistence type="predicted"/>
<comment type="caution">
    <text evidence="2">The sequence shown here is derived from an EMBL/GenBank/DDBJ whole genome shotgun (WGS) entry which is preliminary data.</text>
</comment>
<dbReference type="AlphaFoldDB" id="A0A8J5LW42"/>
<evidence type="ECO:0000256" key="1">
    <source>
        <dbReference type="SAM" id="MobiDB-lite"/>
    </source>
</evidence>
<accession>A0A8J5LW42</accession>
<protein>
    <submittedName>
        <fullName evidence="2">Uncharacterized protein</fullName>
    </submittedName>
</protein>
<sequence>MPPPPPRTMPPLPLKFSSSQSLPKTDNAKEVLTEPSAVQEASKNMPRPQKFLKALLPTKVDGGNVDTKKPAVQHLSDTLLKLAEYGDDDDDEVSDPSVGLLKSSPVGNSMAKPFWAV</sequence>
<dbReference type="EMBL" id="JACMSC010000002">
    <property type="protein sequence ID" value="KAG6533082.1"/>
    <property type="molecule type" value="Genomic_DNA"/>
</dbReference>
<name>A0A8J5LW42_ZINOF</name>
<keyword evidence="3" id="KW-1185">Reference proteome</keyword>